<accession>A0AAX3RKI2</accession>
<proteinExistence type="predicted"/>
<dbReference type="EMBL" id="CP120576">
    <property type="protein sequence ID" value="WEY83124.1"/>
    <property type="molecule type" value="Genomic_DNA"/>
</dbReference>
<evidence type="ECO:0000313" key="1">
    <source>
        <dbReference type="EMBL" id="WEY83124.1"/>
    </source>
</evidence>
<evidence type="ECO:0000313" key="2">
    <source>
        <dbReference type="Proteomes" id="UP001214898"/>
    </source>
</evidence>
<organism evidence="1 2">
    <name type="scientific">Bacillus subtilis</name>
    <dbReference type="NCBI Taxonomy" id="1423"/>
    <lineage>
        <taxon>Bacteria</taxon>
        <taxon>Bacillati</taxon>
        <taxon>Bacillota</taxon>
        <taxon>Bacilli</taxon>
        <taxon>Bacillales</taxon>
        <taxon>Bacillaceae</taxon>
        <taxon>Bacillus</taxon>
    </lineage>
</organism>
<name>A0AAX3RKI2_BACIU</name>
<dbReference type="Proteomes" id="UP001214898">
    <property type="component" value="Chromosome"/>
</dbReference>
<gene>
    <name evidence="1" type="ORF">P5633_11765</name>
</gene>
<reference evidence="1" key="1">
    <citation type="submission" date="2025-02" db="EMBL/GenBank/DDBJ databases">
        <title>Complete genome sequences of 52 Bacillus and Priestia strains isolated from West-African fermentations and 26 reference strains from the DSMZ collection.</title>
        <authorList>
            <person name="Wiedenbein E.S."/>
            <person name="Canoy T.S."/>
            <person name="Hui Y."/>
            <person name="Parkouda C."/>
            <person name="Dawende C."/>
            <person name="Ametefe E."/>
            <person name="Jespersen L."/>
            <person name="Nielsen D.S."/>
        </authorList>
    </citation>
    <scope>NUCLEOTIDE SEQUENCE</scope>
    <source>
        <strain evidence="1">PRO56</strain>
    </source>
</reference>
<sequence>MRSLSDMVCKTCGRDLDYNPTCVIISEKGAYCDIACENIDDMEDE</sequence>
<protein>
    <submittedName>
        <fullName evidence="1">Uncharacterized protein</fullName>
    </submittedName>
</protein>
<dbReference type="AlphaFoldDB" id="A0AAX3RKI2"/>